<gene>
    <name evidence="2" type="ORF">PEVE_00022528</name>
</gene>
<name>A0ABN8LEL2_9CNID</name>
<proteinExistence type="predicted"/>
<reference evidence="2 3" key="1">
    <citation type="submission" date="2022-05" db="EMBL/GenBank/DDBJ databases">
        <authorList>
            <consortium name="Genoscope - CEA"/>
            <person name="William W."/>
        </authorList>
    </citation>
    <scope>NUCLEOTIDE SEQUENCE [LARGE SCALE GENOMIC DNA]</scope>
</reference>
<protein>
    <submittedName>
        <fullName evidence="2">Uncharacterized protein</fullName>
    </submittedName>
</protein>
<comment type="caution">
    <text evidence="2">The sequence shown here is derived from an EMBL/GenBank/DDBJ whole genome shotgun (WGS) entry which is preliminary data.</text>
</comment>
<evidence type="ECO:0000256" key="1">
    <source>
        <dbReference type="SAM" id="MobiDB-lite"/>
    </source>
</evidence>
<feature type="region of interest" description="Disordered" evidence="1">
    <location>
        <begin position="1"/>
        <end position="36"/>
    </location>
</feature>
<sequence length="155" mass="18010">MKEERKRKLLKILQKKADGSKRKRTKDNSGKTAATPKTQRIQLGLMRYDERNNKYKRVSLVKGGGTRKVDLPVDFNGDDVIKYAIKHFFPEDEFTSDVSYELANFKQEPVSKLVDTRGEVHDFTIQKYCELCKTHQLNLYLLVKENPVVEDEENG</sequence>
<keyword evidence="3" id="KW-1185">Reference proteome</keyword>
<organism evidence="2 3">
    <name type="scientific">Porites evermanni</name>
    <dbReference type="NCBI Taxonomy" id="104178"/>
    <lineage>
        <taxon>Eukaryota</taxon>
        <taxon>Metazoa</taxon>
        <taxon>Cnidaria</taxon>
        <taxon>Anthozoa</taxon>
        <taxon>Hexacorallia</taxon>
        <taxon>Scleractinia</taxon>
        <taxon>Fungiina</taxon>
        <taxon>Poritidae</taxon>
        <taxon>Porites</taxon>
    </lineage>
</organism>
<evidence type="ECO:0000313" key="2">
    <source>
        <dbReference type="EMBL" id="CAH3013878.1"/>
    </source>
</evidence>
<dbReference type="EMBL" id="CALNXI010000003">
    <property type="protein sequence ID" value="CAH3013878.1"/>
    <property type="molecule type" value="Genomic_DNA"/>
</dbReference>
<dbReference type="Proteomes" id="UP001159427">
    <property type="component" value="Unassembled WGS sequence"/>
</dbReference>
<accession>A0ABN8LEL2</accession>
<evidence type="ECO:0000313" key="3">
    <source>
        <dbReference type="Proteomes" id="UP001159427"/>
    </source>
</evidence>